<organism evidence="8 9">
    <name type="scientific">Actinoplanes derwentensis</name>
    <dbReference type="NCBI Taxonomy" id="113562"/>
    <lineage>
        <taxon>Bacteria</taxon>
        <taxon>Bacillati</taxon>
        <taxon>Actinomycetota</taxon>
        <taxon>Actinomycetes</taxon>
        <taxon>Micromonosporales</taxon>
        <taxon>Micromonosporaceae</taxon>
        <taxon>Actinoplanes</taxon>
    </lineage>
</organism>
<gene>
    <name evidence="8" type="ORF">SAMN04489716_8156</name>
</gene>
<feature type="transmembrane region" description="Helical" evidence="7">
    <location>
        <begin position="43"/>
        <end position="66"/>
    </location>
</feature>
<comment type="subcellular location">
    <subcellularLocation>
        <location evidence="1">Cell membrane</location>
        <topology evidence="1">Multi-pass membrane protein</topology>
    </subcellularLocation>
</comment>
<reference evidence="8 9" key="1">
    <citation type="submission" date="2016-10" db="EMBL/GenBank/DDBJ databases">
        <authorList>
            <person name="de Groot N.N."/>
        </authorList>
    </citation>
    <scope>NUCLEOTIDE SEQUENCE [LARGE SCALE GENOMIC DNA]</scope>
    <source>
        <strain evidence="8 9">DSM 43941</strain>
    </source>
</reference>
<feature type="transmembrane region" description="Helical" evidence="7">
    <location>
        <begin position="7"/>
        <end position="31"/>
    </location>
</feature>
<evidence type="ECO:0000256" key="4">
    <source>
        <dbReference type="ARBA" id="ARBA00022692"/>
    </source>
</evidence>
<keyword evidence="5 7" id="KW-1133">Transmembrane helix</keyword>
<dbReference type="PIRSF" id="PIRSF006324">
    <property type="entry name" value="LeuE"/>
    <property type="match status" value="1"/>
</dbReference>
<dbReference type="GO" id="GO:0015820">
    <property type="term" value="P:L-leucine transport"/>
    <property type="evidence" value="ECO:0007669"/>
    <property type="project" value="TreeGrafter"/>
</dbReference>
<protein>
    <submittedName>
        <fullName evidence="8">Leucine efflux protein</fullName>
    </submittedName>
</protein>
<sequence length="217" mass="23392">MLGITDFWTYVLGVVAIVLLPGPNSIFVLSVGAQRGIRAGYQAACGVFVGDAVLMILAATGVASLLNAYPPLFLVLKYAGAAYLAWVGVNIIRSAWRTWRQRSEIASATTEEMPSGMQRPFRRAAVISLLNPKAILFFLSFFIQFVEPGYPHPTLSFLLLGAVVQFFSALYLSALIFGGRYLAGQFQQRRRLATGATTAVGALFVGFSIKLATASVS</sequence>
<dbReference type="OrthoDB" id="3175972at2"/>
<dbReference type="EMBL" id="LT629758">
    <property type="protein sequence ID" value="SDT77917.1"/>
    <property type="molecule type" value="Genomic_DNA"/>
</dbReference>
<accession>A0A1H2D5R7</accession>
<keyword evidence="6 7" id="KW-0472">Membrane</keyword>
<dbReference type="Proteomes" id="UP000198688">
    <property type="component" value="Chromosome I"/>
</dbReference>
<dbReference type="InterPro" id="IPR001123">
    <property type="entry name" value="LeuE-type"/>
</dbReference>
<dbReference type="AlphaFoldDB" id="A0A1H2D5R7"/>
<evidence type="ECO:0000256" key="5">
    <source>
        <dbReference type="ARBA" id="ARBA00022989"/>
    </source>
</evidence>
<keyword evidence="9" id="KW-1185">Reference proteome</keyword>
<evidence type="ECO:0000313" key="9">
    <source>
        <dbReference type="Proteomes" id="UP000198688"/>
    </source>
</evidence>
<evidence type="ECO:0000256" key="6">
    <source>
        <dbReference type="ARBA" id="ARBA00023136"/>
    </source>
</evidence>
<keyword evidence="4 7" id="KW-0812">Transmembrane</keyword>
<dbReference type="PANTHER" id="PTHR30086">
    <property type="entry name" value="ARGININE EXPORTER PROTEIN ARGO"/>
    <property type="match status" value="1"/>
</dbReference>
<feature type="transmembrane region" description="Helical" evidence="7">
    <location>
        <begin position="124"/>
        <end position="145"/>
    </location>
</feature>
<evidence type="ECO:0000256" key="7">
    <source>
        <dbReference type="SAM" id="Phobius"/>
    </source>
</evidence>
<evidence type="ECO:0000256" key="3">
    <source>
        <dbReference type="ARBA" id="ARBA00022475"/>
    </source>
</evidence>
<evidence type="ECO:0000256" key="1">
    <source>
        <dbReference type="ARBA" id="ARBA00004651"/>
    </source>
</evidence>
<proteinExistence type="inferred from homology"/>
<feature type="transmembrane region" description="Helical" evidence="7">
    <location>
        <begin position="72"/>
        <end position="92"/>
    </location>
</feature>
<dbReference type="RefSeq" id="WP_092553769.1">
    <property type="nucleotide sequence ID" value="NZ_BOMJ01000022.1"/>
</dbReference>
<evidence type="ECO:0000313" key="8">
    <source>
        <dbReference type="EMBL" id="SDT77917.1"/>
    </source>
</evidence>
<dbReference type="GO" id="GO:0015190">
    <property type="term" value="F:L-leucine transmembrane transporter activity"/>
    <property type="evidence" value="ECO:0007669"/>
    <property type="project" value="TreeGrafter"/>
</dbReference>
<feature type="transmembrane region" description="Helical" evidence="7">
    <location>
        <begin position="191"/>
        <end position="209"/>
    </location>
</feature>
<evidence type="ECO:0000256" key="2">
    <source>
        <dbReference type="ARBA" id="ARBA00007928"/>
    </source>
</evidence>
<keyword evidence="3" id="KW-1003">Cell membrane</keyword>
<dbReference type="NCBIfam" id="NF008201">
    <property type="entry name" value="PRK10958.1"/>
    <property type="match status" value="1"/>
</dbReference>
<comment type="similarity">
    <text evidence="2">Belongs to the Rht family.</text>
</comment>
<dbReference type="Pfam" id="PF01810">
    <property type="entry name" value="LysE"/>
    <property type="match status" value="1"/>
</dbReference>
<dbReference type="STRING" id="113562.SAMN04489716_8156"/>
<feature type="transmembrane region" description="Helical" evidence="7">
    <location>
        <begin position="157"/>
        <end position="179"/>
    </location>
</feature>
<dbReference type="PANTHER" id="PTHR30086:SF15">
    <property type="entry name" value="LEUCINE EFFLUX PROTEIN"/>
    <property type="match status" value="1"/>
</dbReference>
<dbReference type="GO" id="GO:0005886">
    <property type="term" value="C:plasma membrane"/>
    <property type="evidence" value="ECO:0007669"/>
    <property type="project" value="UniProtKB-SubCell"/>
</dbReference>
<name>A0A1H2D5R7_9ACTN</name>